<feature type="transmembrane region" description="Helical" evidence="7">
    <location>
        <begin position="111"/>
        <end position="135"/>
    </location>
</feature>
<keyword evidence="9" id="KW-1185">Reference proteome</keyword>
<feature type="transmembrane region" description="Helical" evidence="7">
    <location>
        <begin position="381"/>
        <end position="401"/>
    </location>
</feature>
<evidence type="ECO:0000256" key="5">
    <source>
        <dbReference type="ARBA" id="ARBA00022989"/>
    </source>
</evidence>
<dbReference type="GO" id="GO:0005886">
    <property type="term" value="C:plasma membrane"/>
    <property type="evidence" value="ECO:0007669"/>
    <property type="project" value="UniProtKB-SubCell"/>
</dbReference>
<feature type="transmembrane region" description="Helical" evidence="7">
    <location>
        <begin position="171"/>
        <end position="191"/>
    </location>
</feature>
<comment type="similarity">
    <text evidence="2">Belongs to the polysaccharide synthase family.</text>
</comment>
<dbReference type="NCBIfam" id="NF007773">
    <property type="entry name" value="PRK10459.1"/>
    <property type="match status" value="1"/>
</dbReference>
<sequence length="479" mass="53827">MNLKQQTFSAVRWTSIAMIGKALLQFVQIAILARLLMPEEFGLMALIIGIVAFAQVFTDMGISNALIHHQAISNQELSSLYWLNVGAGAVLMLLLILLSEPIAMFYHSPKLQPLLMLISIYFLLISFGQQLRVLAEKELRFASLAKIELSAALLGSITTIIWAILSPTVLALVVGFLLSAFVMTLLCWLFLSKGWRPLLYFNLMEIRRFLWFGGYVMANNLVNTINQQVDIFIGGRVLSSDTLGIYSLPRNLTLQLATIINPIITRVGLPIMAKTQDDKIFLKLVYLKTLRMTASVNFPLYLGVAVFAPEIVILLFGNQWEEAIPLLRILALWGLVRSTGNPIGSLVFAVGRADLQFYWNLVLFFCIFPVVWLGSQYGSTGIAIAQLLLIILLFIPMWYILVRPLCGAGLKEYTVNLAVPLWISLCAALFAYIITLPFSYSWLRLLIGFLSGAFGYMLLSIWFNREWVDAIRSVFTNFK</sequence>
<feature type="transmembrane region" description="Helical" evidence="7">
    <location>
        <begin position="43"/>
        <end position="67"/>
    </location>
</feature>
<evidence type="ECO:0000313" key="9">
    <source>
        <dbReference type="Proteomes" id="UP000236724"/>
    </source>
</evidence>
<feature type="transmembrane region" description="Helical" evidence="7">
    <location>
        <begin position="298"/>
        <end position="317"/>
    </location>
</feature>
<proteinExistence type="inferred from homology"/>
<accession>A0A1H6FEQ6</accession>
<evidence type="ECO:0000256" key="1">
    <source>
        <dbReference type="ARBA" id="ARBA00004651"/>
    </source>
</evidence>
<name>A0A1H6FEQ6_9GAMM</name>
<dbReference type="CDD" id="cd13127">
    <property type="entry name" value="MATE_tuaB_like"/>
    <property type="match status" value="1"/>
</dbReference>
<feature type="transmembrane region" description="Helical" evidence="7">
    <location>
        <begin position="329"/>
        <end position="350"/>
    </location>
</feature>
<evidence type="ECO:0000256" key="2">
    <source>
        <dbReference type="ARBA" id="ARBA00007430"/>
    </source>
</evidence>
<keyword evidence="5 7" id="KW-1133">Transmembrane helix</keyword>
<organism evidence="8 9">
    <name type="scientific">Candidatus Venteria ishoeyi</name>
    <dbReference type="NCBI Taxonomy" id="1899563"/>
    <lineage>
        <taxon>Bacteria</taxon>
        <taxon>Pseudomonadati</taxon>
        <taxon>Pseudomonadota</taxon>
        <taxon>Gammaproteobacteria</taxon>
        <taxon>Thiotrichales</taxon>
        <taxon>Thiotrichaceae</taxon>
        <taxon>Venteria</taxon>
    </lineage>
</organism>
<feature type="transmembrane region" description="Helical" evidence="7">
    <location>
        <begin position="12"/>
        <end position="37"/>
    </location>
</feature>
<dbReference type="Proteomes" id="UP000236724">
    <property type="component" value="Unassembled WGS sequence"/>
</dbReference>
<dbReference type="PANTHER" id="PTHR30250:SF10">
    <property type="entry name" value="LIPOPOLYSACCHARIDE BIOSYNTHESIS PROTEIN WZXC"/>
    <property type="match status" value="1"/>
</dbReference>
<keyword evidence="3" id="KW-1003">Cell membrane</keyword>
<dbReference type="AlphaFoldDB" id="A0A1H6FEQ6"/>
<feature type="transmembrane region" description="Helical" evidence="7">
    <location>
        <begin position="441"/>
        <end position="463"/>
    </location>
</feature>
<dbReference type="Pfam" id="PF13440">
    <property type="entry name" value="Polysacc_synt_3"/>
    <property type="match status" value="1"/>
</dbReference>
<dbReference type="RefSeq" id="WP_177428658.1">
    <property type="nucleotide sequence ID" value="NZ_FMSV02000553.1"/>
</dbReference>
<evidence type="ECO:0000313" key="8">
    <source>
        <dbReference type="EMBL" id="SEH08552.1"/>
    </source>
</evidence>
<comment type="subcellular location">
    <subcellularLocation>
        <location evidence="1">Cell membrane</location>
        <topology evidence="1">Multi-pass membrane protein</topology>
    </subcellularLocation>
</comment>
<feature type="transmembrane region" description="Helical" evidence="7">
    <location>
        <begin position="413"/>
        <end position="435"/>
    </location>
</feature>
<gene>
    <name evidence="8" type="primary">wzxC</name>
    <name evidence="8" type="ORF">MBHS_04444</name>
</gene>
<keyword evidence="4 7" id="KW-0812">Transmembrane</keyword>
<feature type="transmembrane region" description="Helical" evidence="7">
    <location>
        <begin position="147"/>
        <end position="165"/>
    </location>
</feature>
<evidence type="ECO:0000256" key="6">
    <source>
        <dbReference type="ARBA" id="ARBA00023136"/>
    </source>
</evidence>
<dbReference type="PANTHER" id="PTHR30250">
    <property type="entry name" value="PST FAMILY PREDICTED COLANIC ACID TRANSPORTER"/>
    <property type="match status" value="1"/>
</dbReference>
<feature type="transmembrane region" description="Helical" evidence="7">
    <location>
        <begin position="357"/>
        <end position="375"/>
    </location>
</feature>
<feature type="transmembrane region" description="Helical" evidence="7">
    <location>
        <begin position="79"/>
        <end position="99"/>
    </location>
</feature>
<evidence type="ECO:0000256" key="7">
    <source>
        <dbReference type="SAM" id="Phobius"/>
    </source>
</evidence>
<dbReference type="EMBL" id="FMSV02000553">
    <property type="protein sequence ID" value="SEH08552.1"/>
    <property type="molecule type" value="Genomic_DNA"/>
</dbReference>
<dbReference type="InterPro" id="IPR050833">
    <property type="entry name" value="Poly_Biosynth_Transport"/>
</dbReference>
<evidence type="ECO:0000256" key="4">
    <source>
        <dbReference type="ARBA" id="ARBA00022692"/>
    </source>
</evidence>
<keyword evidence="6 7" id="KW-0472">Membrane</keyword>
<protein>
    <submittedName>
        <fullName evidence="8">Lipopolysaccharide biosynthesis protein WzxC</fullName>
    </submittedName>
</protein>
<evidence type="ECO:0000256" key="3">
    <source>
        <dbReference type="ARBA" id="ARBA00022475"/>
    </source>
</evidence>
<reference evidence="8 9" key="1">
    <citation type="submission" date="2016-10" db="EMBL/GenBank/DDBJ databases">
        <authorList>
            <person name="de Groot N.N."/>
        </authorList>
    </citation>
    <scope>NUCLEOTIDE SEQUENCE [LARGE SCALE GENOMIC DNA]</scope>
    <source>
        <strain evidence="8">MBHS1</strain>
    </source>
</reference>